<sequence length="479" mass="52857">MVENNPERNEEGAPDQNQNQPGDDAPNVPPQDGNANPGGGVQDQGGLGGAGNGDDDPGEGAAGDRGGMDAGHRTFARTPGQSAPNKIIHFDTRYGQTLYRELSSGFLDEDSKFGGNPGEINLFCSAYRIRAASAGWDSGIDQIPEDITEHGLLAGPFKNMTDSHGELSLEHIAQFEGTYIDKECRSSQDTYMKFNAILNSLTKECKEKVMVWQDQMKANGIYSGNLIFKILMRESSVDSTSTTQLLQKRIQDLYLYMATVSNDVVKFNIYVKKQTEALNARGHLPQNLTLNLFKAYLTCPDTKFNAYIQRKEDAFNEGEDISDNKLMTLAADKYRGLKEKDEWEAPSPEEEKIQALEAALAKLKKHGKGKGKAKGKGKVKGQEKDSKKEHGKRGRDDKWRFENKSGKKTITKDGKKWYWCSKENGGKCQGAWRRHSPSDCKGTAAKVAKKEESTDSKRALKAQAALASTQFESDSDSSE</sequence>
<evidence type="ECO:0000313" key="3">
    <source>
        <dbReference type="EMBL" id="GFH52930.1"/>
    </source>
</evidence>
<dbReference type="EMBL" id="BLLK01000061">
    <property type="protein sequence ID" value="GFH58261.1"/>
    <property type="molecule type" value="Genomic_DNA"/>
</dbReference>
<feature type="compositionally biased region" description="Basic and acidic residues" evidence="1">
    <location>
        <begin position="1"/>
        <end position="11"/>
    </location>
</feature>
<gene>
    <name evidence="2" type="ORF">CTEN210_05699</name>
    <name evidence="3" type="ORF">CTEN210_09406</name>
    <name evidence="4" type="ORF">CTEN210_14737</name>
</gene>
<feature type="compositionally biased region" description="Basic residues" evidence="1">
    <location>
        <begin position="364"/>
        <end position="379"/>
    </location>
</feature>
<dbReference type="AlphaFoldDB" id="A0AAD3CNI4"/>
<feature type="compositionally biased region" description="Basic and acidic residues" evidence="1">
    <location>
        <begin position="380"/>
        <end position="408"/>
    </location>
</feature>
<keyword evidence="5" id="KW-1185">Reference proteome</keyword>
<feature type="region of interest" description="Disordered" evidence="1">
    <location>
        <begin position="364"/>
        <end position="408"/>
    </location>
</feature>
<dbReference type="EMBL" id="BLLK01000046">
    <property type="protein sequence ID" value="GFH52930.1"/>
    <property type="molecule type" value="Genomic_DNA"/>
</dbReference>
<dbReference type="EMBL" id="BLLK01000036">
    <property type="protein sequence ID" value="GFH49223.1"/>
    <property type="molecule type" value="Genomic_DNA"/>
</dbReference>
<protein>
    <submittedName>
        <fullName evidence="2">Uncharacterized protein</fullName>
    </submittedName>
</protein>
<organism evidence="2 5">
    <name type="scientific">Chaetoceros tenuissimus</name>
    <dbReference type="NCBI Taxonomy" id="426638"/>
    <lineage>
        <taxon>Eukaryota</taxon>
        <taxon>Sar</taxon>
        <taxon>Stramenopiles</taxon>
        <taxon>Ochrophyta</taxon>
        <taxon>Bacillariophyta</taxon>
        <taxon>Coscinodiscophyceae</taxon>
        <taxon>Chaetocerotophycidae</taxon>
        <taxon>Chaetocerotales</taxon>
        <taxon>Chaetocerotaceae</taxon>
        <taxon>Chaetoceros</taxon>
    </lineage>
</organism>
<proteinExistence type="predicted"/>
<evidence type="ECO:0000256" key="1">
    <source>
        <dbReference type="SAM" id="MobiDB-lite"/>
    </source>
</evidence>
<reference evidence="2" key="1">
    <citation type="submission" date="2020-02" db="EMBL/GenBank/DDBJ databases">
        <authorList>
            <person name="Hongo Y."/>
            <person name="Kimura K."/>
            <person name="Takaki Y."/>
            <person name="Tomaru Y."/>
        </authorList>
    </citation>
    <scope>NUCLEOTIDE SEQUENCE</scope>
    <source>
        <strain evidence="2">NIES-3715</strain>
    </source>
</reference>
<dbReference type="Proteomes" id="UP001054902">
    <property type="component" value="Unassembled WGS sequence"/>
</dbReference>
<reference evidence="2 5" key="2">
    <citation type="journal article" date="2021" name="Sci. Rep.">
        <title>The genome of the diatom Chaetoceros tenuissimus carries an ancient integrated fragment of an extant virus.</title>
        <authorList>
            <person name="Hongo Y."/>
            <person name="Kimura K."/>
            <person name="Takaki Y."/>
            <person name="Yoshida Y."/>
            <person name="Baba S."/>
            <person name="Kobayashi G."/>
            <person name="Nagasaki K."/>
            <person name="Hano T."/>
            <person name="Tomaru Y."/>
        </authorList>
    </citation>
    <scope>NUCLEOTIDE SEQUENCE [LARGE SCALE GENOMIC DNA]</scope>
    <source>
        <strain evidence="2 5">NIES-3715</strain>
    </source>
</reference>
<feature type="compositionally biased region" description="Gly residues" evidence="1">
    <location>
        <begin position="36"/>
        <end position="52"/>
    </location>
</feature>
<feature type="region of interest" description="Disordered" evidence="1">
    <location>
        <begin position="1"/>
        <end position="84"/>
    </location>
</feature>
<name>A0AAD3CNI4_9STRA</name>
<accession>A0AAD3CNI4</accession>
<evidence type="ECO:0000313" key="5">
    <source>
        <dbReference type="Proteomes" id="UP001054902"/>
    </source>
</evidence>
<evidence type="ECO:0000313" key="4">
    <source>
        <dbReference type="EMBL" id="GFH58261.1"/>
    </source>
</evidence>
<comment type="caution">
    <text evidence="2">The sequence shown here is derived from an EMBL/GenBank/DDBJ whole genome shotgun (WGS) entry which is preliminary data.</text>
</comment>
<evidence type="ECO:0000313" key="2">
    <source>
        <dbReference type="EMBL" id="GFH49223.1"/>
    </source>
</evidence>